<evidence type="ECO:0000256" key="3">
    <source>
        <dbReference type="ARBA" id="ARBA00022679"/>
    </source>
</evidence>
<feature type="binding site" evidence="9">
    <location>
        <position position="51"/>
    </location>
    <ligand>
        <name>ATP</name>
        <dbReference type="ChEBI" id="CHEBI:30616"/>
    </ligand>
</feature>
<accession>A0A8B8Y1Y2</accession>
<proteinExistence type="inferred from homology"/>
<dbReference type="GO" id="GO:0035556">
    <property type="term" value="P:intracellular signal transduction"/>
    <property type="evidence" value="ECO:0007669"/>
    <property type="project" value="TreeGrafter"/>
</dbReference>
<comment type="similarity">
    <text evidence="10">Belongs to the protein kinase superfamily.</text>
</comment>
<evidence type="ECO:0000256" key="2">
    <source>
        <dbReference type="ARBA" id="ARBA00022527"/>
    </source>
</evidence>
<keyword evidence="3" id="KW-0808">Transferase</keyword>
<dbReference type="SMART" id="SM00220">
    <property type="entry name" value="S_TKc"/>
    <property type="match status" value="1"/>
</dbReference>
<evidence type="ECO:0000259" key="12">
    <source>
        <dbReference type="PROSITE" id="PS50011"/>
    </source>
</evidence>
<feature type="region of interest" description="Disordered" evidence="11">
    <location>
        <begin position="238"/>
        <end position="280"/>
    </location>
</feature>
<evidence type="ECO:0000256" key="8">
    <source>
        <dbReference type="ARBA" id="ARBA00048679"/>
    </source>
</evidence>
<dbReference type="GO" id="GO:0005524">
    <property type="term" value="F:ATP binding"/>
    <property type="evidence" value="ECO:0007669"/>
    <property type="project" value="UniProtKB-UniRule"/>
</dbReference>
<dbReference type="PANTHER" id="PTHR24346:SF56">
    <property type="entry name" value="SERINE_THREONINE-PROTEIN KINASE MARK2"/>
    <property type="match status" value="1"/>
</dbReference>
<dbReference type="InterPro" id="IPR017441">
    <property type="entry name" value="Protein_kinase_ATP_BS"/>
</dbReference>
<evidence type="ECO:0000313" key="14">
    <source>
        <dbReference type="RefSeq" id="XP_036715811.1"/>
    </source>
</evidence>
<sequence>MPGLTANSADEEIHIDDFEILRTIGEGTFGKVKLAWHILTGTQVALKVVKKRYQSFSSAQALFRDVCGLKALDHPNIVKLLGVIDTEKTFFVVMEYLSGGNMYRYLKTHGRMTELEARGLFRQLLSALQHCHQRGIVHRDLKPMNLLFDSHMNIKLTDFGLSSKCDDTGQLDMSCGTAPYAAPELLLGQRHSGPAMDVWSLGVVLYAMWTVHTSSYKRSGAKLPLRKIMLSDMTIVAEQETPPSSPRQRPTIRQLSTNKNGSERVQSPLKKLQQHSRTKHLRITTQKRKEEQNHVACIIPALRRTLLSTRRELPSLKSSPRWERESESFISCLGHRTRDSLWSHPTQKLKKLRHIEIARDKEEKQGYQY</sequence>
<dbReference type="AlphaFoldDB" id="A0A8B8Y1Y2"/>
<dbReference type="PROSITE" id="PS00107">
    <property type="entry name" value="PROTEIN_KINASE_ATP"/>
    <property type="match status" value="1"/>
</dbReference>
<dbReference type="RefSeq" id="XP_036715811.1">
    <property type="nucleotide sequence ID" value="XM_036859916.1"/>
</dbReference>
<keyword evidence="6 9" id="KW-0067">ATP-binding</keyword>
<dbReference type="FunFam" id="3.30.200.20:FF:000003">
    <property type="entry name" value="Non-specific serine/threonine protein kinase"/>
    <property type="match status" value="1"/>
</dbReference>
<dbReference type="InterPro" id="IPR008271">
    <property type="entry name" value="Ser/Thr_kinase_AS"/>
</dbReference>
<dbReference type="PANTHER" id="PTHR24346">
    <property type="entry name" value="MAP/MICROTUBULE AFFINITY-REGULATING KINASE"/>
    <property type="match status" value="1"/>
</dbReference>
<evidence type="ECO:0000256" key="7">
    <source>
        <dbReference type="ARBA" id="ARBA00047899"/>
    </source>
</evidence>
<feature type="compositionally biased region" description="Polar residues" evidence="11">
    <location>
        <begin position="246"/>
        <end position="265"/>
    </location>
</feature>
<dbReference type="InterPro" id="IPR000719">
    <property type="entry name" value="Prot_kinase_dom"/>
</dbReference>
<dbReference type="FunFam" id="1.10.510.10:FF:000571">
    <property type="entry name" value="Maternal embryonic leucine zipper kinase"/>
    <property type="match status" value="1"/>
</dbReference>
<gene>
    <name evidence="14" type="primary">LOC118899020</name>
</gene>
<feature type="domain" description="Protein kinase" evidence="12">
    <location>
        <begin position="18"/>
        <end position="297"/>
    </location>
</feature>
<evidence type="ECO:0000256" key="9">
    <source>
        <dbReference type="PROSITE-ProRule" id="PRU10141"/>
    </source>
</evidence>
<keyword evidence="4 9" id="KW-0547">Nucleotide-binding</keyword>
<dbReference type="InterPro" id="IPR011009">
    <property type="entry name" value="Kinase-like_dom_sf"/>
</dbReference>
<reference evidence="14" key="1">
    <citation type="submission" date="2025-08" db="UniProtKB">
        <authorList>
            <consortium name="RefSeq"/>
        </authorList>
    </citation>
    <scope>IDENTIFICATION</scope>
    <source>
        <tissue evidence="14">Epidermis and Blubber</tissue>
    </source>
</reference>
<dbReference type="GO" id="GO:0005737">
    <property type="term" value="C:cytoplasm"/>
    <property type="evidence" value="ECO:0007669"/>
    <property type="project" value="TreeGrafter"/>
</dbReference>
<dbReference type="OrthoDB" id="9807223at2759"/>
<comment type="catalytic activity">
    <reaction evidence="8">
        <text>L-seryl-[protein] + ATP = O-phospho-L-seryl-[protein] + ADP + H(+)</text>
        <dbReference type="Rhea" id="RHEA:17989"/>
        <dbReference type="Rhea" id="RHEA-COMP:9863"/>
        <dbReference type="Rhea" id="RHEA-COMP:11604"/>
        <dbReference type="ChEBI" id="CHEBI:15378"/>
        <dbReference type="ChEBI" id="CHEBI:29999"/>
        <dbReference type="ChEBI" id="CHEBI:30616"/>
        <dbReference type="ChEBI" id="CHEBI:83421"/>
        <dbReference type="ChEBI" id="CHEBI:456216"/>
        <dbReference type="EC" id="2.7.11.1"/>
    </reaction>
</comment>
<dbReference type="Proteomes" id="UP000694857">
    <property type="component" value="Chromosome 8"/>
</dbReference>
<comment type="catalytic activity">
    <reaction evidence="7">
        <text>L-threonyl-[protein] + ATP = O-phospho-L-threonyl-[protein] + ADP + H(+)</text>
        <dbReference type="Rhea" id="RHEA:46608"/>
        <dbReference type="Rhea" id="RHEA-COMP:11060"/>
        <dbReference type="Rhea" id="RHEA-COMP:11605"/>
        <dbReference type="ChEBI" id="CHEBI:15378"/>
        <dbReference type="ChEBI" id="CHEBI:30013"/>
        <dbReference type="ChEBI" id="CHEBI:30616"/>
        <dbReference type="ChEBI" id="CHEBI:61977"/>
        <dbReference type="ChEBI" id="CHEBI:456216"/>
        <dbReference type="EC" id="2.7.11.1"/>
    </reaction>
</comment>
<evidence type="ECO:0000313" key="13">
    <source>
        <dbReference type="Proteomes" id="UP000694857"/>
    </source>
</evidence>
<dbReference type="PROSITE" id="PS50011">
    <property type="entry name" value="PROTEIN_KINASE_DOM"/>
    <property type="match status" value="1"/>
</dbReference>
<dbReference type="GO" id="GO:0050321">
    <property type="term" value="F:tau-protein kinase activity"/>
    <property type="evidence" value="ECO:0007669"/>
    <property type="project" value="TreeGrafter"/>
</dbReference>
<protein>
    <recommendedName>
        <fullName evidence="1">non-specific serine/threonine protein kinase</fullName>
        <ecNumber evidence="1">2.7.11.1</ecNumber>
    </recommendedName>
</protein>
<evidence type="ECO:0000256" key="1">
    <source>
        <dbReference type="ARBA" id="ARBA00012513"/>
    </source>
</evidence>
<name>A0A8B8Y1Y2_BALMU</name>
<dbReference type="PROSITE" id="PS00108">
    <property type="entry name" value="PROTEIN_KINASE_ST"/>
    <property type="match status" value="1"/>
</dbReference>
<dbReference type="GO" id="GO:0000226">
    <property type="term" value="P:microtubule cytoskeleton organization"/>
    <property type="evidence" value="ECO:0007669"/>
    <property type="project" value="TreeGrafter"/>
</dbReference>
<keyword evidence="13" id="KW-1185">Reference proteome</keyword>
<evidence type="ECO:0000256" key="4">
    <source>
        <dbReference type="ARBA" id="ARBA00022741"/>
    </source>
</evidence>
<organism evidence="13 14">
    <name type="scientific">Balaenoptera musculus</name>
    <name type="common">Blue whale</name>
    <dbReference type="NCBI Taxonomy" id="9771"/>
    <lineage>
        <taxon>Eukaryota</taxon>
        <taxon>Metazoa</taxon>
        <taxon>Chordata</taxon>
        <taxon>Craniata</taxon>
        <taxon>Vertebrata</taxon>
        <taxon>Euteleostomi</taxon>
        <taxon>Mammalia</taxon>
        <taxon>Eutheria</taxon>
        <taxon>Laurasiatheria</taxon>
        <taxon>Artiodactyla</taxon>
        <taxon>Whippomorpha</taxon>
        <taxon>Cetacea</taxon>
        <taxon>Mysticeti</taxon>
        <taxon>Balaenopteridae</taxon>
        <taxon>Balaenoptera</taxon>
    </lineage>
</organism>
<evidence type="ECO:0000256" key="5">
    <source>
        <dbReference type="ARBA" id="ARBA00022777"/>
    </source>
</evidence>
<dbReference type="SUPFAM" id="SSF56112">
    <property type="entry name" value="Protein kinase-like (PK-like)"/>
    <property type="match status" value="1"/>
</dbReference>
<dbReference type="EC" id="2.7.11.1" evidence="1"/>
<evidence type="ECO:0000256" key="11">
    <source>
        <dbReference type="SAM" id="MobiDB-lite"/>
    </source>
</evidence>
<evidence type="ECO:0000256" key="10">
    <source>
        <dbReference type="RuleBase" id="RU000304"/>
    </source>
</evidence>
<evidence type="ECO:0000256" key="6">
    <source>
        <dbReference type="ARBA" id="ARBA00022840"/>
    </source>
</evidence>
<dbReference type="KEGG" id="bmus:118899020"/>
<keyword evidence="2 10" id="KW-0723">Serine/threonine-protein kinase</keyword>
<dbReference type="Gene3D" id="1.10.510.10">
    <property type="entry name" value="Transferase(Phosphotransferase) domain 1"/>
    <property type="match status" value="1"/>
</dbReference>
<keyword evidence="5" id="KW-0418">Kinase</keyword>
<dbReference type="GeneID" id="118899020"/>
<dbReference type="Pfam" id="PF00069">
    <property type="entry name" value="Pkinase"/>
    <property type="match status" value="1"/>
</dbReference>